<evidence type="ECO:0000313" key="8">
    <source>
        <dbReference type="EMBL" id="SJZ39294.1"/>
    </source>
</evidence>
<dbReference type="InterPro" id="IPR008226">
    <property type="entry name" value="Mini3_fam"/>
</dbReference>
<proteinExistence type="inferred from homology"/>
<dbReference type="HAMAP" id="MF_01468">
    <property type="entry name" value="RNase_Mini_III"/>
    <property type="match status" value="1"/>
</dbReference>
<comment type="subunit">
    <text evidence="6">Homodimer.</text>
</comment>
<evidence type="ECO:0000259" key="7">
    <source>
        <dbReference type="Pfam" id="PF00636"/>
    </source>
</evidence>
<protein>
    <recommendedName>
        <fullName evidence="6">Mini-ribonuclease 3</fullName>
        <shortName evidence="6">Mini-3</shortName>
        <shortName evidence="6">Mini-RNase 3</shortName>
        <ecNumber evidence="6">3.1.26.-</ecNumber>
    </recommendedName>
    <alternativeName>
        <fullName evidence="6">Mini-RNase III</fullName>
        <shortName evidence="6">Mini-III</shortName>
    </alternativeName>
</protein>
<dbReference type="SUPFAM" id="SSF69065">
    <property type="entry name" value="RNase III domain-like"/>
    <property type="match status" value="1"/>
</dbReference>
<organism evidence="8 9">
    <name type="scientific">Eubacterium coprostanoligenes</name>
    <dbReference type="NCBI Taxonomy" id="290054"/>
    <lineage>
        <taxon>Bacteria</taxon>
        <taxon>Bacillati</taxon>
        <taxon>Bacillota</taxon>
        <taxon>Clostridia</taxon>
        <taxon>Eubacteriales</taxon>
        <taxon>Eubacteriaceae</taxon>
        <taxon>Eubacterium</taxon>
    </lineage>
</organism>
<evidence type="ECO:0000256" key="3">
    <source>
        <dbReference type="ARBA" id="ARBA00022722"/>
    </source>
</evidence>
<keyword evidence="2 6" id="KW-0698">rRNA processing</keyword>
<dbReference type="EC" id="3.1.26.-" evidence="6"/>
<dbReference type="STRING" id="290054.SAMN02745114_00366"/>
<dbReference type="PIRSF" id="PIRSF005520">
    <property type="entry name" value="UCP005520"/>
    <property type="match status" value="1"/>
</dbReference>
<evidence type="ECO:0000313" key="9">
    <source>
        <dbReference type="Proteomes" id="UP000190657"/>
    </source>
</evidence>
<dbReference type="EMBL" id="FUWW01000003">
    <property type="protein sequence ID" value="SJZ39294.1"/>
    <property type="molecule type" value="Genomic_DNA"/>
</dbReference>
<dbReference type="GO" id="GO:0019843">
    <property type="term" value="F:rRNA binding"/>
    <property type="evidence" value="ECO:0007669"/>
    <property type="project" value="UniProtKB-UniRule"/>
</dbReference>
<keyword evidence="6" id="KW-0963">Cytoplasm</keyword>
<keyword evidence="1 6" id="KW-0690">Ribosome biogenesis</keyword>
<keyword evidence="4 6" id="KW-0255">Endonuclease</keyword>
<feature type="domain" description="RNase III" evidence="7">
    <location>
        <begin position="17"/>
        <end position="114"/>
    </location>
</feature>
<comment type="similarity">
    <text evidence="6">Belongs to the MrnC RNase family.</text>
</comment>
<dbReference type="Pfam" id="PF00636">
    <property type="entry name" value="Ribonuclease_3"/>
    <property type="match status" value="1"/>
</dbReference>
<evidence type="ECO:0000256" key="4">
    <source>
        <dbReference type="ARBA" id="ARBA00022759"/>
    </source>
</evidence>
<evidence type="ECO:0000256" key="6">
    <source>
        <dbReference type="HAMAP-Rule" id="MF_01468"/>
    </source>
</evidence>
<dbReference type="InterPro" id="IPR000999">
    <property type="entry name" value="RNase_III_dom"/>
</dbReference>
<keyword evidence="9" id="KW-1185">Reference proteome</keyword>
<dbReference type="PANTHER" id="PTHR34276:SF1">
    <property type="entry name" value="MINI-RIBONUCLEASE 3"/>
    <property type="match status" value="1"/>
</dbReference>
<keyword evidence="6" id="KW-0694">RNA-binding</keyword>
<dbReference type="OrthoDB" id="46571at2"/>
<evidence type="ECO:0000256" key="5">
    <source>
        <dbReference type="ARBA" id="ARBA00022801"/>
    </source>
</evidence>
<dbReference type="GO" id="GO:0004525">
    <property type="term" value="F:ribonuclease III activity"/>
    <property type="evidence" value="ECO:0007669"/>
    <property type="project" value="InterPro"/>
</dbReference>
<sequence>MRFTDKEAHPNELSPLNLAFIGDCIYEMLVRETLVLDANRPVNDLHKESVKFVSAKAQTLAYDKIKDVLTEQETAVYKRGRNAKVGHNPKSASQGEYHIATGVEALFGYLYLTEQDDRIKELFGIITE</sequence>
<keyword evidence="6" id="KW-0460">Magnesium</keyword>
<dbReference type="InterPro" id="IPR036389">
    <property type="entry name" value="RNase_III_sf"/>
</dbReference>
<accession>A0A1T4KA12</accession>
<dbReference type="AlphaFoldDB" id="A0A1T4KA12"/>
<dbReference type="Proteomes" id="UP000190657">
    <property type="component" value="Unassembled WGS sequence"/>
</dbReference>
<dbReference type="GO" id="GO:0005737">
    <property type="term" value="C:cytoplasm"/>
    <property type="evidence" value="ECO:0007669"/>
    <property type="project" value="UniProtKB-SubCell"/>
</dbReference>
<feature type="active site" evidence="6">
    <location>
        <position position="23"/>
    </location>
</feature>
<dbReference type="RefSeq" id="WP_078767869.1">
    <property type="nucleotide sequence ID" value="NZ_FUWW01000003.1"/>
</dbReference>
<evidence type="ECO:0000256" key="1">
    <source>
        <dbReference type="ARBA" id="ARBA00022517"/>
    </source>
</evidence>
<dbReference type="Gene3D" id="1.10.1520.10">
    <property type="entry name" value="Ribonuclease III domain"/>
    <property type="match status" value="1"/>
</dbReference>
<comment type="function">
    <text evidence="6">Involved in correct processing of both the 5' and 3' ends of 23S rRNA precursor. Processes 30S rRNA precursor transcript even in absence of ribonuclease 3 (Rnc); Rnc processes 30S rRNA into smaller rRNA precursors.</text>
</comment>
<dbReference type="GO" id="GO:0006364">
    <property type="term" value="P:rRNA processing"/>
    <property type="evidence" value="ECO:0007669"/>
    <property type="project" value="UniProtKB-UniRule"/>
</dbReference>
<keyword evidence="3 6" id="KW-0540">Nuclease</keyword>
<gene>
    <name evidence="6" type="primary">mrnC</name>
    <name evidence="8" type="ORF">SAMN02745114_00366</name>
</gene>
<keyword evidence="6" id="KW-0699">rRNA-binding</keyword>
<keyword evidence="5 6" id="KW-0378">Hydrolase</keyword>
<comment type="cofactor">
    <cofactor evidence="6">
        <name>Mg(2+)</name>
        <dbReference type="ChEBI" id="CHEBI:18420"/>
    </cofactor>
</comment>
<evidence type="ECO:0000256" key="2">
    <source>
        <dbReference type="ARBA" id="ARBA00022552"/>
    </source>
</evidence>
<name>A0A1T4KA12_9FIRM</name>
<dbReference type="PANTHER" id="PTHR34276">
    <property type="entry name" value="MINI-RIBONUCLEASE 3"/>
    <property type="match status" value="1"/>
</dbReference>
<reference evidence="9" key="1">
    <citation type="submission" date="2017-02" db="EMBL/GenBank/DDBJ databases">
        <authorList>
            <person name="Varghese N."/>
            <person name="Submissions S."/>
        </authorList>
    </citation>
    <scope>NUCLEOTIDE SEQUENCE [LARGE SCALE GENOMIC DNA]</scope>
    <source>
        <strain evidence="9">ATCC 51222</strain>
    </source>
</reference>
<comment type="subcellular location">
    <subcellularLocation>
        <location evidence="6">Cytoplasm</location>
    </subcellularLocation>
</comment>